<protein>
    <submittedName>
        <fullName evidence="3">RICIN domain-containing protein</fullName>
    </submittedName>
</protein>
<dbReference type="InterPro" id="IPR035992">
    <property type="entry name" value="Ricin_B-like_lectins"/>
</dbReference>
<name>A0ABW7UUU9_9ACTN</name>
<dbReference type="SMART" id="SM00458">
    <property type="entry name" value="RICIN"/>
    <property type="match status" value="1"/>
</dbReference>
<feature type="chain" id="PRO_5046481166" evidence="1">
    <location>
        <begin position="30"/>
        <end position="521"/>
    </location>
</feature>
<gene>
    <name evidence="3" type="ORF">ACH429_20045</name>
</gene>
<dbReference type="CDD" id="cd00161">
    <property type="entry name" value="beta-trefoil_Ricin-like"/>
    <property type="match status" value="1"/>
</dbReference>
<proteinExistence type="predicted"/>
<evidence type="ECO:0000313" key="4">
    <source>
        <dbReference type="Proteomes" id="UP001611548"/>
    </source>
</evidence>
<dbReference type="Proteomes" id="UP001611548">
    <property type="component" value="Unassembled WGS sequence"/>
</dbReference>
<evidence type="ECO:0000256" key="1">
    <source>
        <dbReference type="SAM" id="SignalP"/>
    </source>
</evidence>
<dbReference type="RefSeq" id="WP_055471741.1">
    <property type="nucleotide sequence ID" value="NZ_JBIRWE010000008.1"/>
</dbReference>
<feature type="signal peptide" evidence="1">
    <location>
        <begin position="1"/>
        <end position="29"/>
    </location>
</feature>
<keyword evidence="1" id="KW-0732">Signal</keyword>
<dbReference type="Pfam" id="PF00652">
    <property type="entry name" value="Ricin_B_lectin"/>
    <property type="match status" value="1"/>
</dbReference>
<dbReference type="EMBL" id="JBIRWE010000008">
    <property type="protein sequence ID" value="MFI1966368.1"/>
    <property type="molecule type" value="Genomic_DNA"/>
</dbReference>
<sequence>MSSSRKRRVTAGIAITVSTILGTSALSTAVASEAPQSKDSSTASIAVADAPEPRAGACEEYKKILKNLDAEKYKDMWESGRAGQWIGAAIGSTINGCTDNIFAVLYKAYVDQMRDWFEPKRAAIKADGNLLKSYVGGSGSHQEVRAEVLRQQGSGFLEPLQYENQWNRPYLELVKEAVIQAKKQMITDAAKKVLQDMGDENYDEHVGVLDFRALSSYAFDPYGDAHMDRLHEALTALLNGNLKQIQLTRATTSGGGENEVDLYGHVKINGQALWERPSDMTMGAPKNSDMLLDQQIVYTTGNNATVDINVLDHDPTIIDRDDVVLYVQRSLGIAPGNDYHLPASGSTSGTARMSVSTVKVPKHGQEVYLSVKHSGKFADGQGRPEASLVQWEHNSANHQKWRLWDPDGDGYFLIQSASTERCMTAGSQTSQVVVQSGCFKNNAGNLWKFSPAGDGYYQLINKASGKAIDVSGGSQANGSDLITHSPSAGGKNQRWRVGLIRDGLTMPNLPDDEPVEIEPTA</sequence>
<dbReference type="PROSITE" id="PS50231">
    <property type="entry name" value="RICIN_B_LECTIN"/>
    <property type="match status" value="1"/>
</dbReference>
<comment type="caution">
    <text evidence="3">The sequence shown here is derived from an EMBL/GenBank/DDBJ whole genome shotgun (WGS) entry which is preliminary data.</text>
</comment>
<accession>A0ABW7UUU9</accession>
<organism evidence="3 4">
    <name type="scientific">Streptomyces pathocidini</name>
    <dbReference type="NCBI Taxonomy" id="1650571"/>
    <lineage>
        <taxon>Bacteria</taxon>
        <taxon>Bacillati</taxon>
        <taxon>Actinomycetota</taxon>
        <taxon>Actinomycetes</taxon>
        <taxon>Kitasatosporales</taxon>
        <taxon>Streptomycetaceae</taxon>
        <taxon>Streptomyces</taxon>
    </lineage>
</organism>
<dbReference type="Gene3D" id="2.80.10.50">
    <property type="match status" value="1"/>
</dbReference>
<keyword evidence="4" id="KW-1185">Reference proteome</keyword>
<dbReference type="SUPFAM" id="SSF50370">
    <property type="entry name" value="Ricin B-like lectins"/>
    <property type="match status" value="1"/>
</dbReference>
<evidence type="ECO:0000313" key="3">
    <source>
        <dbReference type="EMBL" id="MFI1966368.1"/>
    </source>
</evidence>
<evidence type="ECO:0000259" key="2">
    <source>
        <dbReference type="SMART" id="SM00458"/>
    </source>
</evidence>
<dbReference type="InterPro" id="IPR000772">
    <property type="entry name" value="Ricin_B_lectin"/>
</dbReference>
<feature type="domain" description="Ricin B lectin" evidence="2">
    <location>
        <begin position="364"/>
        <end position="498"/>
    </location>
</feature>
<reference evidence="3 4" key="1">
    <citation type="submission" date="2024-10" db="EMBL/GenBank/DDBJ databases">
        <title>The Natural Products Discovery Center: Release of the First 8490 Sequenced Strains for Exploring Actinobacteria Biosynthetic Diversity.</title>
        <authorList>
            <person name="Kalkreuter E."/>
            <person name="Kautsar S.A."/>
            <person name="Yang D."/>
            <person name="Bader C.D."/>
            <person name="Teijaro C.N."/>
            <person name="Fluegel L."/>
            <person name="Davis C.M."/>
            <person name="Simpson J.R."/>
            <person name="Lauterbach L."/>
            <person name="Steele A.D."/>
            <person name="Gui C."/>
            <person name="Meng S."/>
            <person name="Li G."/>
            <person name="Viehrig K."/>
            <person name="Ye F."/>
            <person name="Su P."/>
            <person name="Kiefer A.F."/>
            <person name="Nichols A."/>
            <person name="Cepeda A.J."/>
            <person name="Yan W."/>
            <person name="Fan B."/>
            <person name="Jiang Y."/>
            <person name="Adhikari A."/>
            <person name="Zheng C.-J."/>
            <person name="Schuster L."/>
            <person name="Cowan T.M."/>
            <person name="Smanski M.J."/>
            <person name="Chevrette M.G."/>
            <person name="De Carvalho L.P.S."/>
            <person name="Shen B."/>
        </authorList>
    </citation>
    <scope>NUCLEOTIDE SEQUENCE [LARGE SCALE GENOMIC DNA]</scope>
    <source>
        <strain evidence="3 4">NPDC020327</strain>
    </source>
</reference>